<dbReference type="GO" id="GO:0000226">
    <property type="term" value="P:microtubule cytoskeleton organization"/>
    <property type="evidence" value="ECO:0007669"/>
    <property type="project" value="TreeGrafter"/>
</dbReference>
<dbReference type="FunFam" id="1.10.510.10:FF:000389">
    <property type="entry name" value="Uncharacterized protein, isoform E"/>
    <property type="match status" value="1"/>
</dbReference>
<feature type="compositionally biased region" description="Basic and acidic residues" evidence="7">
    <location>
        <begin position="530"/>
        <end position="560"/>
    </location>
</feature>
<feature type="compositionally biased region" description="Polar residues" evidence="7">
    <location>
        <begin position="1484"/>
        <end position="1494"/>
    </location>
</feature>
<dbReference type="InterPro" id="IPR008271">
    <property type="entry name" value="Ser/Thr_kinase_AS"/>
</dbReference>
<feature type="region of interest" description="Disordered" evidence="7">
    <location>
        <begin position="1685"/>
        <end position="1741"/>
    </location>
</feature>
<dbReference type="PROSITE" id="PS00107">
    <property type="entry name" value="PROTEIN_KINASE_ATP"/>
    <property type="match status" value="1"/>
</dbReference>
<feature type="compositionally biased region" description="Polar residues" evidence="7">
    <location>
        <begin position="927"/>
        <end position="940"/>
    </location>
</feature>
<dbReference type="InterPro" id="IPR011009">
    <property type="entry name" value="Kinase-like_dom_sf"/>
</dbReference>
<dbReference type="GO" id="GO:0005524">
    <property type="term" value="F:ATP binding"/>
    <property type="evidence" value="ECO:0007669"/>
    <property type="project" value="UniProtKB-UniRule"/>
</dbReference>
<feature type="compositionally biased region" description="Basic and acidic residues" evidence="7">
    <location>
        <begin position="1542"/>
        <end position="1557"/>
    </location>
</feature>
<keyword evidence="10" id="KW-1185">Reference proteome</keyword>
<feature type="domain" description="Protein kinase" evidence="8">
    <location>
        <begin position="33"/>
        <end position="284"/>
    </location>
</feature>
<feature type="compositionally biased region" description="Polar residues" evidence="7">
    <location>
        <begin position="1798"/>
        <end position="1807"/>
    </location>
</feature>
<protein>
    <recommendedName>
        <fullName evidence="8">Protein kinase domain-containing protein</fullName>
    </recommendedName>
</protein>
<evidence type="ECO:0000256" key="4">
    <source>
        <dbReference type="ARBA" id="ARBA00022777"/>
    </source>
</evidence>
<feature type="region of interest" description="Disordered" evidence="7">
    <location>
        <begin position="618"/>
        <end position="728"/>
    </location>
</feature>
<dbReference type="GO" id="GO:0005737">
    <property type="term" value="C:cytoplasm"/>
    <property type="evidence" value="ECO:0007669"/>
    <property type="project" value="TreeGrafter"/>
</dbReference>
<dbReference type="GO" id="GO:0050321">
    <property type="term" value="F:tau-protein kinase activity"/>
    <property type="evidence" value="ECO:0007669"/>
    <property type="project" value="TreeGrafter"/>
</dbReference>
<keyword evidence="4" id="KW-0418">Kinase</keyword>
<feature type="region of interest" description="Disordered" evidence="7">
    <location>
        <begin position="1289"/>
        <end position="1357"/>
    </location>
</feature>
<dbReference type="GO" id="GO:0035556">
    <property type="term" value="P:intracellular signal transduction"/>
    <property type="evidence" value="ECO:0007669"/>
    <property type="project" value="TreeGrafter"/>
</dbReference>
<keyword evidence="1" id="KW-0723">Serine/threonine-protein kinase</keyword>
<dbReference type="CDD" id="cd14073">
    <property type="entry name" value="STKc_NUAK"/>
    <property type="match status" value="1"/>
</dbReference>
<evidence type="ECO:0000256" key="5">
    <source>
        <dbReference type="ARBA" id="ARBA00022840"/>
    </source>
</evidence>
<reference evidence="9" key="1">
    <citation type="submission" date="2022-01" db="EMBL/GenBank/DDBJ databases">
        <authorList>
            <person name="King R."/>
        </authorList>
    </citation>
    <scope>NUCLEOTIDE SEQUENCE</scope>
</reference>
<feature type="compositionally biased region" description="Polar residues" evidence="7">
    <location>
        <begin position="865"/>
        <end position="893"/>
    </location>
</feature>
<feature type="region of interest" description="Disordered" evidence="7">
    <location>
        <begin position="822"/>
        <end position="1019"/>
    </location>
</feature>
<feature type="compositionally biased region" description="Basic and acidic residues" evidence="7">
    <location>
        <begin position="1567"/>
        <end position="1578"/>
    </location>
</feature>
<dbReference type="FunFam" id="3.30.200.20:FF:000042">
    <property type="entry name" value="Aurora kinase A"/>
    <property type="match status" value="1"/>
</dbReference>
<feature type="region of interest" description="Disordered" evidence="7">
    <location>
        <begin position="502"/>
        <end position="571"/>
    </location>
</feature>
<dbReference type="PANTHER" id="PTHR24346">
    <property type="entry name" value="MAP/MICROTUBULE AFFINITY-REGULATING KINASE"/>
    <property type="match status" value="1"/>
</dbReference>
<evidence type="ECO:0000313" key="10">
    <source>
        <dbReference type="Proteomes" id="UP001153737"/>
    </source>
</evidence>
<feature type="binding site" evidence="6">
    <location>
        <position position="66"/>
    </location>
    <ligand>
        <name>ATP</name>
        <dbReference type="ChEBI" id="CHEBI:30616"/>
    </ligand>
</feature>
<evidence type="ECO:0000256" key="3">
    <source>
        <dbReference type="ARBA" id="ARBA00022741"/>
    </source>
</evidence>
<keyword evidence="2" id="KW-0808">Transferase</keyword>
<gene>
    <name evidence="9" type="ORF">PHAECO_LOCUS4823</name>
</gene>
<keyword evidence="5 6" id="KW-0067">ATP-binding</keyword>
<evidence type="ECO:0000256" key="6">
    <source>
        <dbReference type="PROSITE-ProRule" id="PRU10141"/>
    </source>
</evidence>
<evidence type="ECO:0000259" key="8">
    <source>
        <dbReference type="PROSITE" id="PS50011"/>
    </source>
</evidence>
<name>A0A9P0GTS0_PHACE</name>
<feature type="region of interest" description="Disordered" evidence="7">
    <location>
        <begin position="1083"/>
        <end position="1102"/>
    </location>
</feature>
<feature type="compositionally biased region" description="Basic residues" evidence="7">
    <location>
        <begin position="941"/>
        <end position="950"/>
    </location>
</feature>
<keyword evidence="3 6" id="KW-0547">Nucleotide-binding</keyword>
<feature type="compositionally biased region" description="Basic and acidic residues" evidence="7">
    <location>
        <begin position="1699"/>
        <end position="1717"/>
    </location>
</feature>
<feature type="region of interest" description="Disordered" evidence="7">
    <location>
        <begin position="1785"/>
        <end position="1812"/>
    </location>
</feature>
<feature type="region of interest" description="Disordered" evidence="7">
    <location>
        <begin position="1829"/>
        <end position="1867"/>
    </location>
</feature>
<dbReference type="Proteomes" id="UP001153737">
    <property type="component" value="Chromosome 15"/>
</dbReference>
<evidence type="ECO:0000256" key="1">
    <source>
        <dbReference type="ARBA" id="ARBA00022527"/>
    </source>
</evidence>
<feature type="compositionally biased region" description="Basic and acidic residues" evidence="7">
    <location>
        <begin position="1495"/>
        <end position="1504"/>
    </location>
</feature>
<sequence>MVVGEEINNIMGGIENTGTVKQHNHKKKLRQRFDIIKKLGQGTFGKVQLGINKETGQEVAIKTIKKSKIESEADLVRIRREIQIMSSVQHPNIIHIYEVFENREKMVLVMEYAAGGELYDYLSERKVLQEEEARRIFRQIATACYYCHKHKICHRDLKLENILLDENNNAKIADFGLSNVFDEQRLLNTFCGSPLYASPEIVKGTPYHGPEVDCWSLGVLLYTLVYGAMPFDGSNFKRLVKQISQGDYFEPAKPSPASPLIRDMLTVNPRNRADVERICTHWWVNEGYNDNCLDISEELANQTPVRLDVLLSLAPPAPQLESEKLMVTREDESARVEGIAPTRSQSVGSLMELTHPAERRIINLIQDDKVASKRKLETTLSTDRANLDKRKDKIIKENTVADITVHGAMQENVCMTESAPLDRSSTKIISKDMDVEQNGTVIDPCLEGAVCAEILADAEKMKPQKLKKTLSTSVSSKILEGINEIPSQENVADVLDKENLKETKQEPEEEQEKQVPVDTNVKKKPVKKKVLSDKNENLAETEEKSAVEEKLEHQETKQVEAEPPSKPIERRKSKIFEAAEKFQSMITPTEPKPKAIEKPKKIVIPGVSVDGFKKEFERKASLTSTSPPKLKGALSKKLILDKKPEEDKVPVPKNKTDDEKKELVRNAVSIISSALDKDKDGTRKSKSRPCMMRKPPVPFGVGGRSASGNIGMLTSSPLSPPPGPKPFVKQKFEQLEIKQVEDQTPMPADDSKTSSAEITLKSATLPRRKTTKAEIKLNYPVPKPSAVGFKTEMAHNVGSYPGTEVVVPVAPPTTAIGFRSVSSDQNRLMKGTSKERIIPISFERGDSTPESVQSPPAKPPMPKPFQTQRSDVSQRSNLSRQSTQDSDTETVASSGGEPIKKSPREYIIPIAVEGGGYVTPRAGSLEPSESGSAASTMTNRSKSRFGRSRRMNSLFGDRESEDESSPFSTLRRHGSTGKESDNEDSKRDVFHMHRLRSTRPKKSNLEHADSLSSGEEDDDDGFEILTAENLFSTLLSRVRDLTQRLNVDDGVRPGFPSSRLLSHFDQGTNFWNRMDHPLSRHSSFGRTLNRDRPISKTSTGNSFGVPWRRSVSRDLATDIDSVFNNANAPVQRPTGDNQKNENLNLADLDLKKLKLSEEDALALSYLTPGLSKRIQKQLLAQLAPSEAKKLHRTMSAHNPEEEVTDSKFTRRSPVGRISSTLPRRFSVERNNSALKDELGRPKETNLRMPRSFLPVKRDEYTPSHEFSVRSSSIGAEPRCDNRFAYGRPKVAKSQSVREPRTYLSSRCNIQSPDSSFSESLSLSNRNDSLESSSKCVSDSSASRPYSKYSSDSLYTRYSPNKSMQSLVETDTNKSDLKRPCSTRKISRFLRPDFYDTPKEDSVYFKEKKEREMETQKVLKEIRDKRKGRLREQSACREKQLDKGADDNKKREDIAKDTNSLLNNVSDSIKNLESNVKSAHDYVNLSCSNNNTKPQSEQKDNSDSSKALHDYVNVKAAVNDTTIAKKGKVSRLVRPKSYPAETLMKEKMKESPEKESKMSRIRKGFTRQSKEKTKEDKNEANKIINEEEKGHKNKLLLSIEKKLEKFRTSKDPQEIKELQEKKSSVENAIRRLREQSLPRNLEHGTESGLIKRAVSVEDLSSTKPLQASRKSVTKILGLFKKYEEQDIKKSTKKPKSKTSKSSDKKSEKPTDSVMETDKVNSSASKSELLSESSLSEISEKKERPRSLLLDKMKQFQNGAKSDTVLNNNKELKAKSKLPVNTFRRSLNLDNLPEPPKFYNTPTNSNLTESNDKKLDRKHLKLDLGKIPSKNETVTIPEPVPCTSNCERVSRENRNSYTTTDDSSTVLSPSDDYMSCDSWSVGSDFHHINELHSPLSPNGYIYSGDEHDSVIDRIRRKSFYTRFNERKKTRKPNSFKDLDYSSLDHRNYDVRNPVARRSSFNQQESAKSYRPYSRSSSLLNDYVNVPNRYQTYNSKTSRPVSSLYSDSEDNTLDDIRSTAESRKYSLHSQPSRLGRTSVSPVNECFFDKGSSSAMPHTSSDPV</sequence>
<evidence type="ECO:0000313" key="9">
    <source>
        <dbReference type="EMBL" id="CAH1154094.1"/>
    </source>
</evidence>
<dbReference type="InterPro" id="IPR017441">
    <property type="entry name" value="Protein_kinase_ATP_BS"/>
</dbReference>
<dbReference type="OrthoDB" id="10067624at2759"/>
<dbReference type="PROSITE" id="PS50011">
    <property type="entry name" value="PROTEIN_KINASE_DOM"/>
    <property type="match status" value="1"/>
</dbReference>
<dbReference type="InterPro" id="IPR000719">
    <property type="entry name" value="Prot_kinase_dom"/>
</dbReference>
<feature type="region of interest" description="Disordered" evidence="7">
    <location>
        <begin position="1951"/>
        <end position="1971"/>
    </location>
</feature>
<evidence type="ECO:0000256" key="7">
    <source>
        <dbReference type="SAM" id="MobiDB-lite"/>
    </source>
</evidence>
<feature type="compositionally biased region" description="Basic and acidic residues" evidence="7">
    <location>
        <begin position="832"/>
        <end position="847"/>
    </location>
</feature>
<feature type="compositionally biased region" description="Polar residues" evidence="7">
    <location>
        <begin position="1853"/>
        <end position="1866"/>
    </location>
</feature>
<feature type="compositionally biased region" description="Low complexity" evidence="7">
    <location>
        <begin position="1311"/>
        <end position="1352"/>
    </location>
</feature>
<feature type="region of interest" description="Disordered" evidence="7">
    <location>
        <begin position="1539"/>
        <end position="1578"/>
    </location>
</feature>
<dbReference type="PROSITE" id="PS00108">
    <property type="entry name" value="PROTEIN_KINASE_ST"/>
    <property type="match status" value="1"/>
</dbReference>
<dbReference type="EMBL" id="OU896721">
    <property type="protein sequence ID" value="CAH1154094.1"/>
    <property type="molecule type" value="Genomic_DNA"/>
</dbReference>
<evidence type="ECO:0000256" key="2">
    <source>
        <dbReference type="ARBA" id="ARBA00022679"/>
    </source>
</evidence>
<feature type="compositionally biased region" description="Basic and acidic residues" evidence="7">
    <location>
        <begin position="638"/>
        <end position="664"/>
    </location>
</feature>
<reference evidence="9" key="2">
    <citation type="submission" date="2022-10" db="EMBL/GenBank/DDBJ databases">
        <authorList>
            <consortium name="ENA_rothamsted_submissions"/>
            <consortium name="culmorum"/>
            <person name="King R."/>
        </authorList>
    </citation>
    <scope>NUCLEOTIDE SEQUENCE</scope>
</reference>
<feature type="compositionally biased region" description="Basic and acidic residues" evidence="7">
    <location>
        <begin position="976"/>
        <end position="991"/>
    </location>
</feature>
<dbReference type="PANTHER" id="PTHR24346:SF93">
    <property type="entry name" value="NUAK FAMILY SNF1-LIKE KINASE 1"/>
    <property type="match status" value="1"/>
</dbReference>
<feature type="region of interest" description="Disordered" evidence="7">
    <location>
        <begin position="1484"/>
        <end position="1504"/>
    </location>
</feature>
<dbReference type="SMART" id="SM00220">
    <property type="entry name" value="S_TKc"/>
    <property type="match status" value="1"/>
</dbReference>
<feature type="compositionally biased region" description="Polar residues" evidence="7">
    <location>
        <begin position="1301"/>
        <end position="1310"/>
    </location>
</feature>
<organism evidence="9 10">
    <name type="scientific">Phaedon cochleariae</name>
    <name type="common">Mustard beetle</name>
    <dbReference type="NCBI Taxonomy" id="80249"/>
    <lineage>
        <taxon>Eukaryota</taxon>
        <taxon>Metazoa</taxon>
        <taxon>Ecdysozoa</taxon>
        <taxon>Arthropoda</taxon>
        <taxon>Hexapoda</taxon>
        <taxon>Insecta</taxon>
        <taxon>Pterygota</taxon>
        <taxon>Neoptera</taxon>
        <taxon>Endopterygota</taxon>
        <taxon>Coleoptera</taxon>
        <taxon>Polyphaga</taxon>
        <taxon>Cucujiformia</taxon>
        <taxon>Chrysomeloidea</taxon>
        <taxon>Chrysomelidae</taxon>
        <taxon>Chrysomelinae</taxon>
        <taxon>Chrysomelini</taxon>
        <taxon>Phaedon</taxon>
    </lineage>
</organism>
<proteinExistence type="predicted"/>
<dbReference type="Pfam" id="PF00069">
    <property type="entry name" value="Pkinase"/>
    <property type="match status" value="1"/>
</dbReference>
<feature type="region of interest" description="Disordered" evidence="7">
    <location>
        <begin position="1425"/>
        <end position="1451"/>
    </location>
</feature>
<dbReference type="SUPFAM" id="SSF56112">
    <property type="entry name" value="Protein kinase-like (PK-like)"/>
    <property type="match status" value="1"/>
</dbReference>
<feature type="compositionally biased region" description="Low complexity" evidence="7">
    <location>
        <begin position="1720"/>
        <end position="1735"/>
    </location>
</feature>
<feature type="compositionally biased region" description="Basic residues" evidence="7">
    <location>
        <begin position="992"/>
        <end position="1002"/>
    </location>
</feature>
<accession>A0A9P0GTS0</accession>
<dbReference type="Gene3D" id="1.10.510.10">
    <property type="entry name" value="Transferase(Phosphotransferase) domain 1"/>
    <property type="match status" value="1"/>
</dbReference>